<sequence>MNASSGLYDTDETDRVKRKQKIILLNQLSLQLSTVSSLQSKITAQRRALRNEEAYWRAQLQSIESSQFLTQLKQQDPSLYHVPVEPTPVSTCAPSTDTAQSHAELDTNAPFHFGDLDRQHFLEPIDRPADGNVDLAAGQTELEHTINTSNVPPSSTDLWAVAEDIGMIFDFDASDSPT</sequence>
<name>A0A177WR75_BATDL</name>
<evidence type="ECO:0000313" key="1">
    <source>
        <dbReference type="EMBL" id="OAJ42593.1"/>
    </source>
</evidence>
<proteinExistence type="predicted"/>
<protein>
    <submittedName>
        <fullName evidence="1">Uncharacterized protein</fullName>
    </submittedName>
</protein>
<reference evidence="1 2" key="1">
    <citation type="submission" date="2006-10" db="EMBL/GenBank/DDBJ databases">
        <title>The Genome Sequence of Batrachochytrium dendrobatidis JEL423.</title>
        <authorList>
            <consortium name="The Broad Institute Genome Sequencing Platform"/>
            <person name="Birren B."/>
            <person name="Lander E."/>
            <person name="Galagan J."/>
            <person name="Cuomo C."/>
            <person name="Devon K."/>
            <person name="Jaffe D."/>
            <person name="Butler J."/>
            <person name="Alvarez P."/>
            <person name="Gnerre S."/>
            <person name="Grabherr M."/>
            <person name="Kleber M."/>
            <person name="Mauceli E."/>
            <person name="Brockman W."/>
            <person name="Young S."/>
            <person name="LaButti K."/>
            <person name="Sykes S."/>
            <person name="DeCaprio D."/>
            <person name="Crawford M."/>
            <person name="Koehrsen M."/>
            <person name="Engels R."/>
            <person name="Montgomery P."/>
            <person name="Pearson M."/>
            <person name="Howarth C."/>
            <person name="Larson L."/>
            <person name="White J."/>
            <person name="O'Leary S."/>
            <person name="Kodira C."/>
            <person name="Zeng Q."/>
            <person name="Yandava C."/>
            <person name="Alvarado L."/>
            <person name="Longcore J."/>
            <person name="James T."/>
        </authorList>
    </citation>
    <scope>NUCLEOTIDE SEQUENCE [LARGE SCALE GENOMIC DNA]</scope>
    <source>
        <strain evidence="1 2">JEL423</strain>
    </source>
</reference>
<organism evidence="1 2">
    <name type="scientific">Batrachochytrium dendrobatidis (strain JEL423)</name>
    <dbReference type="NCBI Taxonomy" id="403673"/>
    <lineage>
        <taxon>Eukaryota</taxon>
        <taxon>Fungi</taxon>
        <taxon>Fungi incertae sedis</taxon>
        <taxon>Chytridiomycota</taxon>
        <taxon>Chytridiomycota incertae sedis</taxon>
        <taxon>Chytridiomycetes</taxon>
        <taxon>Rhizophydiales</taxon>
        <taxon>Rhizophydiales incertae sedis</taxon>
        <taxon>Batrachochytrium</taxon>
    </lineage>
</organism>
<accession>A0A177WR75</accession>
<evidence type="ECO:0000313" key="2">
    <source>
        <dbReference type="Proteomes" id="UP000077115"/>
    </source>
</evidence>
<dbReference type="EMBL" id="DS022308">
    <property type="protein sequence ID" value="OAJ42593.1"/>
    <property type="molecule type" value="Genomic_DNA"/>
</dbReference>
<reference evidence="1 2" key="2">
    <citation type="submission" date="2016-05" db="EMBL/GenBank/DDBJ databases">
        <title>Lineage-specific infection strategies underlie the spectrum of fungal disease in amphibians.</title>
        <authorList>
            <person name="Cuomo C.A."/>
            <person name="Farrer R.A."/>
            <person name="James T."/>
            <person name="Longcore J."/>
            <person name="Birren B."/>
        </authorList>
    </citation>
    <scope>NUCLEOTIDE SEQUENCE [LARGE SCALE GENOMIC DNA]</scope>
    <source>
        <strain evidence="1 2">JEL423</strain>
    </source>
</reference>
<dbReference type="OrthoDB" id="2177400at2759"/>
<dbReference type="AlphaFoldDB" id="A0A177WR75"/>
<dbReference type="Proteomes" id="UP000077115">
    <property type="component" value="Unassembled WGS sequence"/>
</dbReference>
<gene>
    <name evidence="1" type="ORF">BDEG_26034</name>
</gene>
<dbReference type="VEuPathDB" id="FungiDB:BDEG_26034"/>